<dbReference type="SUPFAM" id="SSF82199">
    <property type="entry name" value="SET domain"/>
    <property type="match status" value="1"/>
</dbReference>
<feature type="signal peptide" evidence="2">
    <location>
        <begin position="1"/>
        <end position="23"/>
    </location>
</feature>
<feature type="region of interest" description="Disordered" evidence="1">
    <location>
        <begin position="28"/>
        <end position="52"/>
    </location>
</feature>
<dbReference type="Gene3D" id="2.170.270.10">
    <property type="entry name" value="SET domain"/>
    <property type="match status" value="1"/>
</dbReference>
<keyword evidence="2" id="KW-0732">Signal</keyword>
<dbReference type="HOGENOM" id="CLU_298900_0_0_1"/>
<protein>
    <recommendedName>
        <fullName evidence="5">SET domain-containing protein</fullName>
    </recommendedName>
</protein>
<keyword evidence="4" id="KW-1185">Reference proteome</keyword>
<evidence type="ECO:0000256" key="1">
    <source>
        <dbReference type="SAM" id="MobiDB-lite"/>
    </source>
</evidence>
<evidence type="ECO:0000313" key="3">
    <source>
        <dbReference type="EMBL" id="EED92679.1"/>
    </source>
</evidence>
<dbReference type="AlphaFoldDB" id="B8C0X2"/>
<reference evidence="3 4" key="2">
    <citation type="journal article" date="2008" name="Nature">
        <title>The Phaeodactylum genome reveals the evolutionary history of diatom genomes.</title>
        <authorList>
            <person name="Bowler C."/>
            <person name="Allen A.E."/>
            <person name="Badger J.H."/>
            <person name="Grimwood J."/>
            <person name="Jabbari K."/>
            <person name="Kuo A."/>
            <person name="Maheswari U."/>
            <person name="Martens C."/>
            <person name="Maumus F."/>
            <person name="Otillar R.P."/>
            <person name="Rayko E."/>
            <person name="Salamov A."/>
            <person name="Vandepoele K."/>
            <person name="Beszteri B."/>
            <person name="Gruber A."/>
            <person name="Heijde M."/>
            <person name="Katinka M."/>
            <person name="Mock T."/>
            <person name="Valentin K."/>
            <person name="Verret F."/>
            <person name="Berges J.A."/>
            <person name="Brownlee C."/>
            <person name="Cadoret J.P."/>
            <person name="Chiovitti A."/>
            <person name="Choi C.J."/>
            <person name="Coesel S."/>
            <person name="De Martino A."/>
            <person name="Detter J.C."/>
            <person name="Durkin C."/>
            <person name="Falciatore A."/>
            <person name="Fournet J."/>
            <person name="Haruta M."/>
            <person name="Huysman M.J."/>
            <person name="Jenkins B.D."/>
            <person name="Jiroutova K."/>
            <person name="Jorgensen R.E."/>
            <person name="Joubert Y."/>
            <person name="Kaplan A."/>
            <person name="Kroger N."/>
            <person name="Kroth P.G."/>
            <person name="La Roche J."/>
            <person name="Lindquist E."/>
            <person name="Lommer M."/>
            <person name="Martin-Jezequel V."/>
            <person name="Lopez P.J."/>
            <person name="Lucas S."/>
            <person name="Mangogna M."/>
            <person name="McGinnis K."/>
            <person name="Medlin L.K."/>
            <person name="Montsant A."/>
            <person name="Oudot-Le Secq M.P."/>
            <person name="Napoli C."/>
            <person name="Obornik M."/>
            <person name="Parker M.S."/>
            <person name="Petit J.L."/>
            <person name="Porcel B.M."/>
            <person name="Poulsen N."/>
            <person name="Robison M."/>
            <person name="Rychlewski L."/>
            <person name="Rynearson T.A."/>
            <person name="Schmutz J."/>
            <person name="Shapiro H."/>
            <person name="Siaut M."/>
            <person name="Stanley M."/>
            <person name="Sussman M.R."/>
            <person name="Taylor A.R."/>
            <person name="Vardi A."/>
            <person name="von Dassow P."/>
            <person name="Vyverman W."/>
            <person name="Willis A."/>
            <person name="Wyrwicz L.S."/>
            <person name="Rokhsar D.S."/>
            <person name="Weissenbach J."/>
            <person name="Armbrust E.V."/>
            <person name="Green B.R."/>
            <person name="Van de Peer Y."/>
            <person name="Grigoriev I.V."/>
        </authorList>
    </citation>
    <scope>NUCLEOTIDE SEQUENCE [LARGE SCALE GENOMIC DNA]</scope>
    <source>
        <strain evidence="3 4">CCMP1335</strain>
    </source>
</reference>
<feature type="chain" id="PRO_5002869572" description="SET domain-containing protein" evidence="2">
    <location>
        <begin position="24"/>
        <end position="1005"/>
    </location>
</feature>
<feature type="compositionally biased region" description="Basic and acidic residues" evidence="1">
    <location>
        <begin position="423"/>
        <end position="442"/>
    </location>
</feature>
<dbReference type="KEGG" id="tps:THAPSDRAFT_4095"/>
<organism evidence="3 4">
    <name type="scientific">Thalassiosira pseudonana</name>
    <name type="common">Marine diatom</name>
    <name type="synonym">Cyclotella nana</name>
    <dbReference type="NCBI Taxonomy" id="35128"/>
    <lineage>
        <taxon>Eukaryota</taxon>
        <taxon>Sar</taxon>
        <taxon>Stramenopiles</taxon>
        <taxon>Ochrophyta</taxon>
        <taxon>Bacillariophyta</taxon>
        <taxon>Coscinodiscophyceae</taxon>
        <taxon>Thalassiosirophycidae</taxon>
        <taxon>Thalassiosirales</taxon>
        <taxon>Thalassiosiraceae</taxon>
        <taxon>Thalassiosira</taxon>
    </lineage>
</organism>
<feature type="region of interest" description="Disordered" evidence="1">
    <location>
        <begin position="423"/>
        <end position="467"/>
    </location>
</feature>
<dbReference type="PaxDb" id="35128-Thaps4095"/>
<evidence type="ECO:0000256" key="2">
    <source>
        <dbReference type="SAM" id="SignalP"/>
    </source>
</evidence>
<accession>B8C0X2</accession>
<dbReference type="GeneID" id="7446734"/>
<name>B8C0X2_THAPS</name>
<feature type="region of interest" description="Disordered" evidence="1">
    <location>
        <begin position="74"/>
        <end position="117"/>
    </location>
</feature>
<sequence length="1005" mass="111944">MARFTRAALLFALSSSPLNCVSARETKSLAGQPHHQCEGNDDDDNSASSCMPTANQTAAADAVAAAVGATDTSVNKLTSSSRNNNNNRNKRKDTKGYATAEPTSSNTDSTEEDDDQDYDDNEILKTYMPPHQCALYLAPSTLPYAGLGLYAGTSIPRSQSTNEYLGGTFPGYDDEEHPPLWTDMAVPVADHYKTLPYRGQQRFSSWLGYVWPRSPGAFFHESEGKPFPLVPPELQDFDEGLNVADGVDFYLDDYTNNDEVEAGRLDEELLPQRKMSAFVPGIASLANSHPRMHNIDRIYENSRRDYNGMVAPFQPGAGSFTPHHTMEYETTKGVREGMELLMDYGTKFHSKMSAKLKGLRKRHEGRGLDGSSARARQGFVEGIDKKWDIVDKREQLNCPEELPTEKGKRDRIAVGMAVDSSELKGEKKPYSEYRKNDYHPYADYDEDDDDEGSGLPPKGPMRADDITQSLPWLNDNGVCLSSGKLRIDVSPISFAGRGVFATSHIKKGEVILPTPLLAIRREDLKIYHADPDQKFHRNVVDKTRVIGQELLLNYAFGHPDSPMVLVPNAPLANFINHGGPFVSERPKSKGANVQIRWPEADSKTAKLFAWAYARAMDEEYIGSGEHEANAWLKHHPIEVMERSGRLAFEYLGGISSTTPYARAGYFRHDIGVPPGFYPDNWLNVSDRYEIAEISDLENKPLKVGEVLPMTWVHNGKPVSSKYAYVVGLQKGFSDAFLEYSEGKGIIELYKKLLTEQDGFHLPSDGFKVYSPATLLNGTASGVDKKLEFFAHRYHSDQWNFNMHFVAAWDDAARRSVLKALGDAGFDAAVKGIGERFGYDNMTCFHASYMGVTRCDKSKMHSDIYATDDKSWNIVFPLITVEGTDPELDIMAEDMNTVIGVHYLRDIAYAVGDFGYHQTRPIAYYDPDDEHDVNAYSTSSGVPIRVVFGAYCAQIDETNVAMMRHIYDGDDPAPFADQFVNVPMREIHWDKNDVSSVLASPGGKGL</sequence>
<evidence type="ECO:0008006" key="5">
    <source>
        <dbReference type="Google" id="ProtNLM"/>
    </source>
</evidence>
<evidence type="ECO:0000313" key="4">
    <source>
        <dbReference type="Proteomes" id="UP000001449"/>
    </source>
</evidence>
<dbReference type="EMBL" id="CM000641">
    <property type="protein sequence ID" value="EED92679.1"/>
    <property type="molecule type" value="Genomic_DNA"/>
</dbReference>
<dbReference type="CDD" id="cd08161">
    <property type="entry name" value="SET"/>
    <property type="match status" value="1"/>
</dbReference>
<dbReference type="RefSeq" id="XP_002289142.1">
    <property type="nucleotide sequence ID" value="XM_002289106.1"/>
</dbReference>
<dbReference type="eggNOG" id="ENOG502T3YJ">
    <property type="taxonomic scope" value="Eukaryota"/>
</dbReference>
<dbReference type="Proteomes" id="UP000001449">
    <property type="component" value="Chromosome 4"/>
</dbReference>
<dbReference type="InterPro" id="IPR046341">
    <property type="entry name" value="SET_dom_sf"/>
</dbReference>
<feature type="compositionally biased region" description="Low complexity" evidence="1">
    <location>
        <begin position="74"/>
        <end position="87"/>
    </location>
</feature>
<proteinExistence type="predicted"/>
<reference evidence="3 4" key="1">
    <citation type="journal article" date="2004" name="Science">
        <title>The genome of the diatom Thalassiosira pseudonana: ecology, evolution, and metabolism.</title>
        <authorList>
            <person name="Armbrust E.V."/>
            <person name="Berges J.A."/>
            <person name="Bowler C."/>
            <person name="Green B.R."/>
            <person name="Martinez D."/>
            <person name="Putnam N.H."/>
            <person name="Zhou S."/>
            <person name="Allen A.E."/>
            <person name="Apt K.E."/>
            <person name="Bechner M."/>
            <person name="Brzezinski M.A."/>
            <person name="Chaal B.K."/>
            <person name="Chiovitti A."/>
            <person name="Davis A.K."/>
            <person name="Demarest M.S."/>
            <person name="Detter J.C."/>
            <person name="Glavina T."/>
            <person name="Goodstein D."/>
            <person name="Hadi M.Z."/>
            <person name="Hellsten U."/>
            <person name="Hildebrand M."/>
            <person name="Jenkins B.D."/>
            <person name="Jurka J."/>
            <person name="Kapitonov V.V."/>
            <person name="Kroger N."/>
            <person name="Lau W.W."/>
            <person name="Lane T.W."/>
            <person name="Larimer F.W."/>
            <person name="Lippmeier J.C."/>
            <person name="Lucas S."/>
            <person name="Medina M."/>
            <person name="Montsant A."/>
            <person name="Obornik M."/>
            <person name="Parker M.S."/>
            <person name="Palenik B."/>
            <person name="Pazour G.J."/>
            <person name="Richardson P.M."/>
            <person name="Rynearson T.A."/>
            <person name="Saito M.A."/>
            <person name="Schwartz D.C."/>
            <person name="Thamatrakoln K."/>
            <person name="Valentin K."/>
            <person name="Vardi A."/>
            <person name="Wilkerson F.P."/>
            <person name="Rokhsar D.S."/>
        </authorList>
    </citation>
    <scope>NUCLEOTIDE SEQUENCE [LARGE SCALE GENOMIC DNA]</scope>
    <source>
        <strain evidence="3 4">CCMP1335</strain>
    </source>
</reference>
<gene>
    <name evidence="3" type="ORF">THAPSDRAFT_4095</name>
</gene>
<feature type="compositionally biased region" description="Acidic residues" evidence="1">
    <location>
        <begin position="443"/>
        <end position="452"/>
    </location>
</feature>
<dbReference type="InParanoid" id="B8C0X2"/>